<evidence type="ECO:0000256" key="4">
    <source>
        <dbReference type="ARBA" id="ARBA00022723"/>
    </source>
</evidence>
<dbReference type="SFLD" id="SFLDG01082">
    <property type="entry name" value="B12-binding_domain_containing"/>
    <property type="match status" value="1"/>
</dbReference>
<dbReference type="PANTHER" id="PTHR11135">
    <property type="entry name" value="HISTONE ACETYLTRANSFERASE-RELATED"/>
    <property type="match status" value="1"/>
</dbReference>
<evidence type="ECO:0000313" key="8">
    <source>
        <dbReference type="EMBL" id="ACN16295.1"/>
    </source>
</evidence>
<evidence type="ECO:0000313" key="9">
    <source>
        <dbReference type="Proteomes" id="UP000000442"/>
    </source>
</evidence>
<keyword evidence="4" id="KW-0479">Metal-binding</keyword>
<dbReference type="InterPro" id="IPR039661">
    <property type="entry name" value="ELP3"/>
</dbReference>
<name>C0QLJ1_DESAH</name>
<keyword evidence="9" id="KW-1185">Reference proteome</keyword>
<dbReference type="SFLD" id="SFLDG01086">
    <property type="entry name" value="elongater_protein-like"/>
    <property type="match status" value="1"/>
</dbReference>
<dbReference type="InterPro" id="IPR032432">
    <property type="entry name" value="Radical_SAM_C"/>
</dbReference>
<keyword evidence="3" id="KW-0949">S-adenosyl-L-methionine</keyword>
<comment type="cofactor">
    <cofactor evidence="1">
        <name>[4Fe-4S] cluster</name>
        <dbReference type="ChEBI" id="CHEBI:49883"/>
    </cofactor>
</comment>
<organism evidence="8 9">
    <name type="scientific">Desulforapulum autotrophicum (strain ATCC 43914 / DSM 3382 / VKM B-1955 / HRM2)</name>
    <name type="common">Desulfobacterium autotrophicum</name>
    <dbReference type="NCBI Taxonomy" id="177437"/>
    <lineage>
        <taxon>Bacteria</taxon>
        <taxon>Pseudomonadati</taxon>
        <taxon>Thermodesulfobacteriota</taxon>
        <taxon>Desulfobacteria</taxon>
        <taxon>Desulfobacterales</taxon>
        <taxon>Desulfobacteraceae</taxon>
        <taxon>Desulforapulum</taxon>
    </lineage>
</organism>
<dbReference type="GO" id="GO:0003824">
    <property type="term" value="F:catalytic activity"/>
    <property type="evidence" value="ECO:0007669"/>
    <property type="project" value="InterPro"/>
</dbReference>
<dbReference type="SFLD" id="SFLDS00029">
    <property type="entry name" value="Radical_SAM"/>
    <property type="match status" value="1"/>
</dbReference>
<dbReference type="eggNOG" id="COG1242">
    <property type="taxonomic scope" value="Bacteria"/>
</dbReference>
<dbReference type="GO" id="GO:0046872">
    <property type="term" value="F:metal ion binding"/>
    <property type="evidence" value="ECO:0007669"/>
    <property type="project" value="UniProtKB-KW"/>
</dbReference>
<evidence type="ECO:0000256" key="5">
    <source>
        <dbReference type="ARBA" id="ARBA00023004"/>
    </source>
</evidence>
<dbReference type="InterPro" id="IPR005911">
    <property type="entry name" value="YhcC-like"/>
</dbReference>
<evidence type="ECO:0000259" key="7">
    <source>
        <dbReference type="PROSITE" id="PS51918"/>
    </source>
</evidence>
<keyword evidence="6" id="KW-0411">Iron-sulfur</keyword>
<feature type="domain" description="Radical SAM core" evidence="7">
    <location>
        <begin position="17"/>
        <end position="257"/>
    </location>
</feature>
<protein>
    <submittedName>
        <fullName evidence="8">Predicted Fe-S oxidoreductase</fullName>
    </submittedName>
</protein>
<dbReference type="InterPro" id="IPR023404">
    <property type="entry name" value="rSAM_horseshoe"/>
</dbReference>
<gene>
    <name evidence="8" type="ordered locus">HRM2_32150</name>
</gene>
<dbReference type="SUPFAM" id="SSF102114">
    <property type="entry name" value="Radical SAM enzymes"/>
    <property type="match status" value="1"/>
</dbReference>
<proteinExistence type="predicted"/>
<keyword evidence="2" id="KW-0004">4Fe-4S</keyword>
<dbReference type="OrthoDB" id="9801689at2"/>
<dbReference type="STRING" id="177437.HRM2_32150"/>
<dbReference type="Pfam" id="PF04055">
    <property type="entry name" value="Radical_SAM"/>
    <property type="match status" value="1"/>
</dbReference>
<evidence type="ECO:0000256" key="3">
    <source>
        <dbReference type="ARBA" id="ARBA00022691"/>
    </source>
</evidence>
<dbReference type="HOGENOM" id="CLU_060920_0_0_7"/>
<dbReference type="EMBL" id="CP001087">
    <property type="protein sequence ID" value="ACN16295.1"/>
    <property type="molecule type" value="Genomic_DNA"/>
</dbReference>
<dbReference type="AlphaFoldDB" id="C0QLJ1"/>
<dbReference type="RefSeq" id="WP_015905057.1">
    <property type="nucleotide sequence ID" value="NC_012108.1"/>
</dbReference>
<evidence type="ECO:0000256" key="1">
    <source>
        <dbReference type="ARBA" id="ARBA00001966"/>
    </source>
</evidence>
<dbReference type="KEGG" id="dat:HRM2_32150"/>
<dbReference type="InterPro" id="IPR007197">
    <property type="entry name" value="rSAM"/>
</dbReference>
<sequence length="308" mass="35082">MMIKRRYSDYNTYLRSLFGQRVQKITVDTGLGCPNRDGTIARGGCIYCNAKGSGSGLFSQGLSISQQIENGRKAMIRRYKASLFLVYFQSYTNTYTSCANMKKMYDQALSVPGMVGMAIGTRPDCVDPEKLDLIASYTKDYLVWVEYGLQSIHNSTLERINRGHDFACFERAVTMTRERGVKVCAHVILGLPGEDRSMMLETARALGRLKIDGVKIHLLYVVKGTALETMWTRREYQCLEQQEYVETVCDFIELLPESVIIQRITGDPHPEELAAPAWAMERNETFKMIQDTFEIRGSYQGKRFDEKS</sequence>
<dbReference type="SFLD" id="SFLDG01091">
    <property type="entry name" value="uncharacterized_CHP01210-like"/>
    <property type="match status" value="1"/>
</dbReference>
<dbReference type="NCBIfam" id="TIGR01212">
    <property type="entry name" value="TIGR01212 family radical SAM protein"/>
    <property type="match status" value="1"/>
</dbReference>
<dbReference type="Pfam" id="PF16199">
    <property type="entry name" value="Radical_SAM_C"/>
    <property type="match status" value="1"/>
</dbReference>
<dbReference type="PROSITE" id="PS51918">
    <property type="entry name" value="RADICAL_SAM"/>
    <property type="match status" value="1"/>
</dbReference>
<reference evidence="8 9" key="1">
    <citation type="journal article" date="2009" name="Environ. Microbiol.">
        <title>Genome sequence of Desulfobacterium autotrophicum HRM2, a marine sulfate reducer oxidizing organic carbon completely to carbon dioxide.</title>
        <authorList>
            <person name="Strittmatter A.W."/>
            <person name="Liesegang H."/>
            <person name="Rabus R."/>
            <person name="Decker I."/>
            <person name="Amann J."/>
            <person name="Andres S."/>
            <person name="Henne A."/>
            <person name="Fricke W.F."/>
            <person name="Martinez-Arias R."/>
            <person name="Bartels D."/>
            <person name="Goesmann A."/>
            <person name="Krause L."/>
            <person name="Puehler A."/>
            <person name="Klenk H.P."/>
            <person name="Richter M."/>
            <person name="Schuler M."/>
            <person name="Gloeckner F.O."/>
            <person name="Meyerdierks A."/>
            <person name="Gottschalk G."/>
            <person name="Amann R."/>
        </authorList>
    </citation>
    <scope>NUCLEOTIDE SEQUENCE [LARGE SCALE GENOMIC DNA]</scope>
    <source>
        <strain evidence="9">ATCC 43914 / DSM 3382 / HRM2</strain>
    </source>
</reference>
<accession>C0QLJ1</accession>
<dbReference type="InterPro" id="IPR058240">
    <property type="entry name" value="rSAM_sf"/>
</dbReference>
<evidence type="ECO:0000256" key="2">
    <source>
        <dbReference type="ARBA" id="ARBA00022485"/>
    </source>
</evidence>
<keyword evidence="5" id="KW-0408">Iron</keyword>
<dbReference type="PANTHER" id="PTHR11135:SF1">
    <property type="entry name" value="PROTEIN YHCC"/>
    <property type="match status" value="1"/>
</dbReference>
<dbReference type="Proteomes" id="UP000000442">
    <property type="component" value="Chromosome"/>
</dbReference>
<evidence type="ECO:0000256" key="6">
    <source>
        <dbReference type="ARBA" id="ARBA00023014"/>
    </source>
</evidence>
<dbReference type="InterPro" id="IPR006638">
    <property type="entry name" value="Elp3/MiaA/NifB-like_rSAM"/>
</dbReference>
<dbReference type="GO" id="GO:0051539">
    <property type="term" value="F:4 iron, 4 sulfur cluster binding"/>
    <property type="evidence" value="ECO:0007669"/>
    <property type="project" value="UniProtKB-KW"/>
</dbReference>
<dbReference type="SMART" id="SM00729">
    <property type="entry name" value="Elp3"/>
    <property type="match status" value="1"/>
</dbReference>
<dbReference type="Gene3D" id="3.80.30.20">
    <property type="entry name" value="tm_1862 like domain"/>
    <property type="match status" value="1"/>
</dbReference>